<feature type="active site" evidence="5 6">
    <location>
        <position position="292"/>
    </location>
</feature>
<evidence type="ECO:0000313" key="11">
    <source>
        <dbReference type="Proteomes" id="UP000184474"/>
    </source>
</evidence>
<dbReference type="InterPro" id="IPR035909">
    <property type="entry name" value="CheB_C"/>
</dbReference>
<proteinExistence type="inferred from homology"/>
<comment type="catalytic activity">
    <reaction evidence="5">
        <text>L-glutaminyl-[protein] + H2O = L-glutamyl-[protein] + NH4(+)</text>
        <dbReference type="Rhea" id="RHEA:16441"/>
        <dbReference type="Rhea" id="RHEA-COMP:10207"/>
        <dbReference type="Rhea" id="RHEA-COMP:10208"/>
        <dbReference type="ChEBI" id="CHEBI:15377"/>
        <dbReference type="ChEBI" id="CHEBI:28938"/>
        <dbReference type="ChEBI" id="CHEBI:29973"/>
        <dbReference type="ChEBI" id="CHEBI:30011"/>
        <dbReference type="EC" id="3.5.1.44"/>
    </reaction>
</comment>
<dbReference type="Gene3D" id="3.40.50.2300">
    <property type="match status" value="1"/>
</dbReference>
<feature type="domain" description="CheB-type methylesterase" evidence="9">
    <location>
        <begin position="155"/>
        <end position="350"/>
    </location>
</feature>
<comment type="subcellular location">
    <subcellularLocation>
        <location evidence="5">Cytoplasm</location>
    </subcellularLocation>
</comment>
<evidence type="ECO:0000256" key="3">
    <source>
        <dbReference type="ARBA" id="ARBA00022801"/>
    </source>
</evidence>
<dbReference type="Pfam" id="PF00072">
    <property type="entry name" value="Response_reg"/>
    <property type="match status" value="1"/>
</dbReference>
<sequence length="353" mass="38818">MSVDKIKILIIDDSRSVQKMLEYVFAQSDELEVIGVANDAYEAVDIMRKVKPNVILLDVRMPKMDGLTFLKKLMNQHPIPVIVFSSLITKNPEIGVKALEYGAVEVIDKPVIDYSNMTTTLVQEEKLLQVVHAVGREQIPSRSIYQTSVPKTPMPLSQVRPDTVVCIGASAGGTQAIKHLLSQLPDNFPPIVVVQHMPVEFTGQYARYLDSVCPMEVAEAVDQETLRSGKVYISPGDRHLTVEKYGGSYRARLFDGPKVSGHKPSVDRLFQSVTGDWAKYVIGVILTGMGKDGAIGMLGMHTAGSHTIAQDEDSCVVFGMPKEAIALQAVDQVCPLDQIPQVLMKLVMNKTKN</sequence>
<keyword evidence="3 5" id="KW-0378">Hydrolase</keyword>
<evidence type="ECO:0000256" key="4">
    <source>
        <dbReference type="ARBA" id="ARBA00048267"/>
    </source>
</evidence>
<dbReference type="InterPro" id="IPR000673">
    <property type="entry name" value="Sig_transdc_resp-reg_Me-estase"/>
</dbReference>
<keyword evidence="5 7" id="KW-0597">Phosphoprotein</keyword>
<evidence type="ECO:0000256" key="6">
    <source>
        <dbReference type="PROSITE-ProRule" id="PRU00050"/>
    </source>
</evidence>
<dbReference type="EC" id="3.5.1.44" evidence="5"/>
<dbReference type="NCBIfam" id="NF009206">
    <property type="entry name" value="PRK12555.1"/>
    <property type="match status" value="1"/>
</dbReference>
<dbReference type="GO" id="GO:0000156">
    <property type="term" value="F:phosphorelay response regulator activity"/>
    <property type="evidence" value="ECO:0007669"/>
    <property type="project" value="InterPro"/>
</dbReference>
<evidence type="ECO:0000259" key="8">
    <source>
        <dbReference type="PROSITE" id="PS50110"/>
    </source>
</evidence>
<dbReference type="PROSITE" id="PS50122">
    <property type="entry name" value="CHEB"/>
    <property type="match status" value="1"/>
</dbReference>
<comment type="function">
    <text evidence="5">Involved in chemotaxis. Part of a chemotaxis signal transduction system that modulates chemotaxis in response to various stimuli. Catalyzes the demethylation of specific methylglutamate residues introduced into the chemoreceptors (methyl-accepting chemotaxis proteins or MCP) by CheR. Also mediates the irreversible deamidation of specific glutamine residues to glutamic acid.</text>
</comment>
<evidence type="ECO:0000313" key="10">
    <source>
        <dbReference type="EMBL" id="SHK50317.1"/>
    </source>
</evidence>
<dbReference type="SMART" id="SM00448">
    <property type="entry name" value="REC"/>
    <property type="match status" value="1"/>
</dbReference>
<dbReference type="GO" id="GO:0050568">
    <property type="term" value="F:protein-glutamine glutaminase activity"/>
    <property type="evidence" value="ECO:0007669"/>
    <property type="project" value="UniProtKB-UniRule"/>
</dbReference>
<dbReference type="NCBIfam" id="NF001965">
    <property type="entry name" value="PRK00742.1"/>
    <property type="match status" value="1"/>
</dbReference>
<dbReference type="GO" id="GO:0006935">
    <property type="term" value="P:chemotaxis"/>
    <property type="evidence" value="ECO:0007669"/>
    <property type="project" value="UniProtKB-UniRule"/>
</dbReference>
<dbReference type="STRING" id="156994.SAMN04488028_105228"/>
<dbReference type="PROSITE" id="PS50110">
    <property type="entry name" value="RESPONSE_REGULATORY"/>
    <property type="match status" value="1"/>
</dbReference>
<dbReference type="PIRSF" id="PIRSF000876">
    <property type="entry name" value="RR_chemtxs_CheB"/>
    <property type="match status" value="1"/>
</dbReference>
<dbReference type="Pfam" id="PF01339">
    <property type="entry name" value="CheB_methylest"/>
    <property type="match status" value="1"/>
</dbReference>
<gene>
    <name evidence="5" type="primary">cheB</name>
    <name evidence="10" type="ORF">SAMN04488028_105228</name>
</gene>
<organism evidence="10 11">
    <name type="scientific">Reichenbachiella agariperforans</name>
    <dbReference type="NCBI Taxonomy" id="156994"/>
    <lineage>
        <taxon>Bacteria</taxon>
        <taxon>Pseudomonadati</taxon>
        <taxon>Bacteroidota</taxon>
        <taxon>Cytophagia</taxon>
        <taxon>Cytophagales</taxon>
        <taxon>Reichenbachiellaceae</taxon>
        <taxon>Reichenbachiella</taxon>
    </lineage>
</organism>
<dbReference type="InterPro" id="IPR001789">
    <property type="entry name" value="Sig_transdc_resp-reg_receiver"/>
</dbReference>
<dbReference type="PANTHER" id="PTHR42872:SF6">
    <property type="entry name" value="PROTEIN-GLUTAMATE METHYLESTERASE_PROTEIN-GLUTAMINE GLUTAMINASE"/>
    <property type="match status" value="1"/>
</dbReference>
<evidence type="ECO:0000256" key="2">
    <source>
        <dbReference type="ARBA" id="ARBA00022500"/>
    </source>
</evidence>
<evidence type="ECO:0000256" key="5">
    <source>
        <dbReference type="HAMAP-Rule" id="MF_00099"/>
    </source>
</evidence>
<evidence type="ECO:0000259" key="9">
    <source>
        <dbReference type="PROSITE" id="PS50122"/>
    </source>
</evidence>
<dbReference type="GO" id="GO:0008984">
    <property type="term" value="F:protein-glutamate methylesterase activity"/>
    <property type="evidence" value="ECO:0007669"/>
    <property type="project" value="UniProtKB-UniRule"/>
</dbReference>
<reference evidence="11" key="1">
    <citation type="submission" date="2016-11" db="EMBL/GenBank/DDBJ databases">
        <authorList>
            <person name="Varghese N."/>
            <person name="Submissions S."/>
        </authorList>
    </citation>
    <scope>NUCLEOTIDE SEQUENCE [LARGE SCALE GENOMIC DNA]</scope>
    <source>
        <strain evidence="11">DSM 26134</strain>
    </source>
</reference>
<dbReference type="InterPro" id="IPR008248">
    <property type="entry name" value="CheB-like"/>
</dbReference>
<protein>
    <recommendedName>
        <fullName evidence="5">Protein-glutamate methylesterase/protein-glutamine glutaminase</fullName>
        <ecNumber evidence="5">3.1.1.61</ecNumber>
        <ecNumber evidence="5">3.5.1.44</ecNumber>
    </recommendedName>
</protein>
<feature type="active site" evidence="5 6">
    <location>
        <position position="196"/>
    </location>
</feature>
<dbReference type="RefSeq" id="WP_073123428.1">
    <property type="nucleotide sequence ID" value="NZ_FRAA01000005.1"/>
</dbReference>
<dbReference type="EMBL" id="FRAA01000005">
    <property type="protein sequence ID" value="SHK50317.1"/>
    <property type="molecule type" value="Genomic_DNA"/>
</dbReference>
<feature type="active site" evidence="5 6">
    <location>
        <position position="170"/>
    </location>
</feature>
<dbReference type="AlphaFoldDB" id="A0A1M6T072"/>
<dbReference type="SUPFAM" id="SSF52172">
    <property type="entry name" value="CheY-like"/>
    <property type="match status" value="1"/>
</dbReference>
<accession>A0A1M6T072</accession>
<name>A0A1M6T072_REIAG</name>
<keyword evidence="11" id="KW-1185">Reference proteome</keyword>
<dbReference type="PANTHER" id="PTHR42872">
    <property type="entry name" value="PROTEIN-GLUTAMATE METHYLESTERASE/PROTEIN-GLUTAMINE GLUTAMINASE"/>
    <property type="match status" value="1"/>
</dbReference>
<feature type="modified residue" description="4-aspartylphosphate" evidence="5 7">
    <location>
        <position position="58"/>
    </location>
</feature>
<dbReference type="Gene3D" id="3.40.50.180">
    <property type="entry name" value="Methylesterase CheB, C-terminal domain"/>
    <property type="match status" value="1"/>
</dbReference>
<feature type="domain" description="Response regulatory" evidence="8">
    <location>
        <begin position="7"/>
        <end position="124"/>
    </location>
</feature>
<dbReference type="InterPro" id="IPR011006">
    <property type="entry name" value="CheY-like_superfamily"/>
</dbReference>
<keyword evidence="2 5" id="KW-0145">Chemotaxis</keyword>
<comment type="catalytic activity">
    <reaction evidence="4 5">
        <text>[protein]-L-glutamate 5-O-methyl ester + H2O = L-glutamyl-[protein] + methanol + H(+)</text>
        <dbReference type="Rhea" id="RHEA:23236"/>
        <dbReference type="Rhea" id="RHEA-COMP:10208"/>
        <dbReference type="Rhea" id="RHEA-COMP:10311"/>
        <dbReference type="ChEBI" id="CHEBI:15377"/>
        <dbReference type="ChEBI" id="CHEBI:15378"/>
        <dbReference type="ChEBI" id="CHEBI:17790"/>
        <dbReference type="ChEBI" id="CHEBI:29973"/>
        <dbReference type="ChEBI" id="CHEBI:82795"/>
        <dbReference type="EC" id="3.1.1.61"/>
    </reaction>
</comment>
<evidence type="ECO:0000256" key="1">
    <source>
        <dbReference type="ARBA" id="ARBA00022490"/>
    </source>
</evidence>
<dbReference type="CDD" id="cd16432">
    <property type="entry name" value="CheB_Rec"/>
    <property type="match status" value="1"/>
</dbReference>
<dbReference type="CDD" id="cd17541">
    <property type="entry name" value="REC_CheB-like"/>
    <property type="match status" value="1"/>
</dbReference>
<evidence type="ECO:0000256" key="7">
    <source>
        <dbReference type="PROSITE-ProRule" id="PRU00169"/>
    </source>
</evidence>
<dbReference type="HAMAP" id="MF_00099">
    <property type="entry name" value="CheB_chemtxs"/>
    <property type="match status" value="1"/>
</dbReference>
<keyword evidence="1 5" id="KW-0963">Cytoplasm</keyword>
<dbReference type="EC" id="3.1.1.61" evidence="5"/>
<comment type="similarity">
    <text evidence="5">Belongs to the CheB family.</text>
</comment>
<dbReference type="SUPFAM" id="SSF52738">
    <property type="entry name" value="Methylesterase CheB, C-terminal domain"/>
    <property type="match status" value="1"/>
</dbReference>
<comment type="domain">
    <text evidence="5">Contains a C-terminal catalytic domain, and an N-terminal region which modulates catalytic activity.</text>
</comment>
<dbReference type="Proteomes" id="UP000184474">
    <property type="component" value="Unassembled WGS sequence"/>
</dbReference>
<comment type="PTM">
    <text evidence="5">Phosphorylated by CheA. Phosphorylation of the N-terminal regulatory domain activates the methylesterase activity.</text>
</comment>
<dbReference type="GO" id="GO:0005737">
    <property type="term" value="C:cytoplasm"/>
    <property type="evidence" value="ECO:0007669"/>
    <property type="project" value="UniProtKB-SubCell"/>
</dbReference>